<dbReference type="SMART" id="SM00827">
    <property type="entry name" value="PKS_AT"/>
    <property type="match status" value="1"/>
</dbReference>
<keyword evidence="1 4" id="KW-0808">Transferase</keyword>
<keyword evidence="2 4" id="KW-0012">Acyltransferase</keyword>
<evidence type="ECO:0000259" key="6">
    <source>
        <dbReference type="SMART" id="SM00827"/>
    </source>
</evidence>
<dbReference type="EMBL" id="DUTF01000177">
    <property type="protein sequence ID" value="HHY26678.1"/>
    <property type="molecule type" value="Genomic_DNA"/>
</dbReference>
<feature type="domain" description="Malonyl-CoA:ACP transacylase (MAT)" evidence="6">
    <location>
        <begin position="7"/>
        <end position="306"/>
    </location>
</feature>
<dbReference type="Gene3D" id="3.40.366.10">
    <property type="entry name" value="Malonyl-Coenzyme A Acyl Carrier Protein, domain 2"/>
    <property type="match status" value="1"/>
</dbReference>
<feature type="active site" evidence="5">
    <location>
        <position position="201"/>
    </location>
</feature>
<dbReference type="PANTHER" id="PTHR42681:SF1">
    <property type="entry name" value="MALONYL-COA-ACYL CARRIER PROTEIN TRANSACYLASE, MITOCHONDRIAL"/>
    <property type="match status" value="1"/>
</dbReference>
<dbReference type="SUPFAM" id="SSF55048">
    <property type="entry name" value="Probable ACP-binding domain of malonyl-CoA ACP transacylase"/>
    <property type="match status" value="1"/>
</dbReference>
<name>A0A7C7D9E5_9FIRM</name>
<dbReference type="InterPro" id="IPR014043">
    <property type="entry name" value="Acyl_transferase_dom"/>
</dbReference>
<comment type="similarity">
    <text evidence="4">Belongs to the fabD family.</text>
</comment>
<dbReference type="InterPro" id="IPR016036">
    <property type="entry name" value="Malonyl_transacylase_ACP-bd"/>
</dbReference>
<dbReference type="AlphaFoldDB" id="A0A7C7D9E5"/>
<dbReference type="PANTHER" id="PTHR42681">
    <property type="entry name" value="MALONYL-COA-ACYL CARRIER PROTEIN TRANSACYLASE, MITOCHONDRIAL"/>
    <property type="match status" value="1"/>
</dbReference>
<evidence type="ECO:0000313" key="8">
    <source>
        <dbReference type="Proteomes" id="UP000553059"/>
    </source>
</evidence>
<organism evidence="7 8">
    <name type="scientific">Desulfitobacterium dehalogenans</name>
    <dbReference type="NCBI Taxonomy" id="36854"/>
    <lineage>
        <taxon>Bacteria</taxon>
        <taxon>Bacillati</taxon>
        <taxon>Bacillota</taxon>
        <taxon>Clostridia</taxon>
        <taxon>Eubacteriales</taxon>
        <taxon>Desulfitobacteriaceae</taxon>
        <taxon>Desulfitobacterium</taxon>
    </lineage>
</organism>
<feature type="active site" evidence="5">
    <location>
        <position position="90"/>
    </location>
</feature>
<accession>A0A7C7D9E5</accession>
<evidence type="ECO:0000256" key="5">
    <source>
        <dbReference type="PIRSR" id="PIRSR000446-1"/>
    </source>
</evidence>
<protein>
    <recommendedName>
        <fullName evidence="4">Malonyl CoA-acyl carrier protein transacylase</fullName>
        <ecNumber evidence="4">2.3.1.39</ecNumber>
    </recommendedName>
</protein>
<dbReference type="NCBIfam" id="TIGR00128">
    <property type="entry name" value="fabD"/>
    <property type="match status" value="1"/>
</dbReference>
<dbReference type="InterPro" id="IPR024925">
    <property type="entry name" value="Malonyl_CoA-ACP_transAc"/>
</dbReference>
<dbReference type="PIRSF" id="PIRSF000446">
    <property type="entry name" value="Mct"/>
    <property type="match status" value="1"/>
</dbReference>
<dbReference type="InterPro" id="IPR050858">
    <property type="entry name" value="Mal-CoA-ACP_Trans/PKS_FabD"/>
</dbReference>
<evidence type="ECO:0000256" key="1">
    <source>
        <dbReference type="ARBA" id="ARBA00022679"/>
    </source>
</evidence>
<dbReference type="Gene3D" id="3.30.70.250">
    <property type="entry name" value="Malonyl-CoA ACP transacylase, ACP-binding"/>
    <property type="match status" value="1"/>
</dbReference>
<dbReference type="Pfam" id="PF00698">
    <property type="entry name" value="Acyl_transf_1"/>
    <property type="match status" value="1"/>
</dbReference>
<dbReference type="GO" id="GO:0006633">
    <property type="term" value="P:fatty acid biosynthetic process"/>
    <property type="evidence" value="ECO:0007669"/>
    <property type="project" value="TreeGrafter"/>
</dbReference>
<proteinExistence type="inferred from homology"/>
<dbReference type="InterPro" id="IPR016035">
    <property type="entry name" value="Acyl_Trfase/lysoPLipase"/>
</dbReference>
<evidence type="ECO:0000256" key="4">
    <source>
        <dbReference type="PIRNR" id="PIRNR000446"/>
    </source>
</evidence>
<comment type="catalytic activity">
    <reaction evidence="3 4">
        <text>holo-[ACP] + malonyl-CoA = malonyl-[ACP] + CoA</text>
        <dbReference type="Rhea" id="RHEA:41792"/>
        <dbReference type="Rhea" id="RHEA-COMP:9623"/>
        <dbReference type="Rhea" id="RHEA-COMP:9685"/>
        <dbReference type="ChEBI" id="CHEBI:57287"/>
        <dbReference type="ChEBI" id="CHEBI:57384"/>
        <dbReference type="ChEBI" id="CHEBI:64479"/>
        <dbReference type="ChEBI" id="CHEBI:78449"/>
        <dbReference type="EC" id="2.3.1.39"/>
    </reaction>
</comment>
<comment type="caution">
    <text evidence="7">The sequence shown here is derived from an EMBL/GenBank/DDBJ whole genome shotgun (WGS) entry which is preliminary data.</text>
</comment>
<dbReference type="SUPFAM" id="SSF52151">
    <property type="entry name" value="FabD/lysophospholipase-like"/>
    <property type="match status" value="1"/>
</dbReference>
<evidence type="ECO:0000313" key="7">
    <source>
        <dbReference type="EMBL" id="HHY26678.1"/>
    </source>
</evidence>
<dbReference type="EC" id="2.3.1.39" evidence="4"/>
<gene>
    <name evidence="7" type="primary">fabD</name>
    <name evidence="7" type="ORF">GX523_08025</name>
</gene>
<dbReference type="GO" id="GO:0004314">
    <property type="term" value="F:[acyl-carrier-protein] S-malonyltransferase activity"/>
    <property type="evidence" value="ECO:0007669"/>
    <property type="project" value="UniProtKB-EC"/>
</dbReference>
<evidence type="ECO:0000256" key="3">
    <source>
        <dbReference type="ARBA" id="ARBA00048462"/>
    </source>
</evidence>
<dbReference type="FunFam" id="3.30.70.250:FF:000001">
    <property type="entry name" value="Malonyl CoA-acyl carrier protein transacylase"/>
    <property type="match status" value="1"/>
</dbReference>
<dbReference type="InterPro" id="IPR004410">
    <property type="entry name" value="Malonyl_CoA-ACP_transAc_FabD"/>
</dbReference>
<sequence length="314" mass="33878">MAKIACIFPGQGSQYVGMGKELFATTWGKEVFETGQRVLGEEFIQILLEGPEEELKKTANTQPAILLTSVVAWRGLQEAGIRPDYFAGHSLGEYSAYVAAGSISLEDALKVVRRRGELMQAAVPEGKGAMAAVLGLENLKVEEACRKAWAEGDWVIGPANYNSPGQVVISGEADGVQKACLYAKELGAKRALPLAVSGPFHSPLMEGAAKDLRPVLEAVNWQEPSAPVISNIDAEEVRDRRSIVESLVRQVSGAVLWEQSIRYLGEQGVDTFIELGPGKVLSGLVKKILPGVTLMNAEDLSSLEKLLAYLKESR</sequence>
<evidence type="ECO:0000256" key="2">
    <source>
        <dbReference type="ARBA" id="ARBA00023315"/>
    </source>
</evidence>
<dbReference type="Proteomes" id="UP000553059">
    <property type="component" value="Unassembled WGS sequence"/>
</dbReference>
<dbReference type="GO" id="GO:0005829">
    <property type="term" value="C:cytosol"/>
    <property type="evidence" value="ECO:0007669"/>
    <property type="project" value="TreeGrafter"/>
</dbReference>
<dbReference type="InterPro" id="IPR001227">
    <property type="entry name" value="Ac_transferase_dom_sf"/>
</dbReference>
<reference evidence="7 8" key="1">
    <citation type="journal article" date="2020" name="Biotechnol. Biofuels">
        <title>New insights from the biogas microbiome by comprehensive genome-resolved metagenomics of nearly 1600 species originating from multiple anaerobic digesters.</title>
        <authorList>
            <person name="Campanaro S."/>
            <person name="Treu L."/>
            <person name="Rodriguez-R L.M."/>
            <person name="Kovalovszki A."/>
            <person name="Ziels R.M."/>
            <person name="Maus I."/>
            <person name="Zhu X."/>
            <person name="Kougias P.G."/>
            <person name="Basile A."/>
            <person name="Luo G."/>
            <person name="Schluter A."/>
            <person name="Konstantinidis K.T."/>
            <person name="Angelidaki I."/>
        </authorList>
    </citation>
    <scope>NUCLEOTIDE SEQUENCE [LARGE SCALE GENOMIC DNA]</scope>
    <source>
        <strain evidence="7">AS05jafATM_4</strain>
    </source>
</reference>